<feature type="chain" id="PRO_5013203600" description="DUF2145 domain-containing protein" evidence="1">
    <location>
        <begin position="26"/>
        <end position="269"/>
    </location>
</feature>
<comment type="caution">
    <text evidence="2">The sequence shown here is derived from an EMBL/GenBank/DDBJ whole genome shotgun (WGS) entry which is preliminary data.</text>
</comment>
<dbReference type="InterPro" id="IPR014547">
    <property type="entry name" value="UCP028477"/>
</dbReference>
<evidence type="ECO:0008006" key="4">
    <source>
        <dbReference type="Google" id="ProtNLM"/>
    </source>
</evidence>
<protein>
    <recommendedName>
        <fullName evidence="4">DUF2145 domain-containing protein</fullName>
    </recommendedName>
</protein>
<reference evidence="2 3" key="1">
    <citation type="submission" date="2016-09" db="EMBL/GenBank/DDBJ databases">
        <title>Photobacterium proteolyticum sp. nov. a protease producing bacterium isolated from ocean sediments of Laizhou Bay.</title>
        <authorList>
            <person name="Li Y."/>
        </authorList>
    </citation>
    <scope>NUCLEOTIDE SEQUENCE [LARGE SCALE GENOMIC DNA]</scope>
    <source>
        <strain evidence="2 3">13-12</strain>
    </source>
</reference>
<dbReference type="AlphaFoldDB" id="A0A1Q9G729"/>
<dbReference type="Proteomes" id="UP000186905">
    <property type="component" value="Unassembled WGS sequence"/>
</dbReference>
<evidence type="ECO:0000313" key="2">
    <source>
        <dbReference type="EMBL" id="OLQ70130.1"/>
    </source>
</evidence>
<evidence type="ECO:0000256" key="1">
    <source>
        <dbReference type="SAM" id="SignalP"/>
    </source>
</evidence>
<sequence length="269" mass="29631">MKVIRLYILIFSLFLLSLPSASALAGMSQAGSETYYTTEEILSFSKKVEKTLAQKGARVAIIARVGSSRTNLPPGIRFTHTAVAVYSQITTEDNRVVPGYAIYNLYQKEQSPDVSELVQDFPVDFFAGVEVLEAGVIIPTAELQRRLLTIISSSSYNNLHNPNYSLIANPFTTDFQNCTEFTLDLITAAIYQTDDIKAIKLNQRAYFRPQPLRVSPVKLALGSMFVADITTSDHPGSPETATFTTIGDFLTNYNAASEVFTITLDTQDG</sequence>
<feature type="signal peptide" evidence="1">
    <location>
        <begin position="1"/>
        <end position="25"/>
    </location>
</feature>
<dbReference type="RefSeq" id="WP_075768131.1">
    <property type="nucleotide sequence ID" value="NZ_MJIL01000099.1"/>
</dbReference>
<organism evidence="2 3">
    <name type="scientific">Photobacterium proteolyticum</name>
    <dbReference type="NCBI Taxonomy" id="1903952"/>
    <lineage>
        <taxon>Bacteria</taxon>
        <taxon>Pseudomonadati</taxon>
        <taxon>Pseudomonadota</taxon>
        <taxon>Gammaproteobacteria</taxon>
        <taxon>Vibrionales</taxon>
        <taxon>Vibrionaceae</taxon>
        <taxon>Photobacterium</taxon>
    </lineage>
</organism>
<dbReference type="OrthoDB" id="8893883at2"/>
<accession>A0A1Q9G729</accession>
<name>A0A1Q9G729_9GAMM</name>
<keyword evidence="1" id="KW-0732">Signal</keyword>
<dbReference type="STRING" id="1903952.BIT28_11420"/>
<proteinExistence type="predicted"/>
<keyword evidence="3" id="KW-1185">Reference proteome</keyword>
<evidence type="ECO:0000313" key="3">
    <source>
        <dbReference type="Proteomes" id="UP000186905"/>
    </source>
</evidence>
<dbReference type="EMBL" id="MJIL01000099">
    <property type="protein sequence ID" value="OLQ70130.1"/>
    <property type="molecule type" value="Genomic_DNA"/>
</dbReference>
<gene>
    <name evidence="2" type="ORF">BIT28_11420</name>
</gene>
<dbReference type="Pfam" id="PF09916">
    <property type="entry name" value="DUF2145"/>
    <property type="match status" value="1"/>
</dbReference>